<dbReference type="GO" id="GO:0005975">
    <property type="term" value="P:carbohydrate metabolic process"/>
    <property type="evidence" value="ECO:0007669"/>
    <property type="project" value="InterPro"/>
</dbReference>
<sequence>MPCRASSAQHLPGNSMAIVFDPNPYLAVRQAFDAPWPGRRGPRIDLRCGELAATIYPEDGCRITSLTAYGFELLRQWNPNRRAFQYGCFPIVPWVGRMRAGMLRFAGKDY</sequence>
<dbReference type="AlphaFoldDB" id="A0A1G8EUM7"/>
<dbReference type="STRING" id="83767.SAMN05660652_02192"/>
<dbReference type="GO" id="GO:0003824">
    <property type="term" value="F:catalytic activity"/>
    <property type="evidence" value="ECO:0007669"/>
    <property type="project" value="InterPro"/>
</dbReference>
<reference evidence="1 2" key="1">
    <citation type="submission" date="2016-10" db="EMBL/GenBank/DDBJ databases">
        <authorList>
            <person name="de Groot N.N."/>
        </authorList>
    </citation>
    <scope>NUCLEOTIDE SEQUENCE [LARGE SCALE GENOMIC DNA]</scope>
    <source>
        <strain evidence="1 2">DSM 5885</strain>
    </source>
</reference>
<dbReference type="SUPFAM" id="SSF74650">
    <property type="entry name" value="Galactose mutarotase-like"/>
    <property type="match status" value="1"/>
</dbReference>
<keyword evidence="2" id="KW-1185">Reference proteome</keyword>
<dbReference type="Proteomes" id="UP000198607">
    <property type="component" value="Unassembled WGS sequence"/>
</dbReference>
<evidence type="ECO:0000313" key="2">
    <source>
        <dbReference type="Proteomes" id="UP000198607"/>
    </source>
</evidence>
<dbReference type="Gene3D" id="2.70.98.10">
    <property type="match status" value="1"/>
</dbReference>
<dbReference type="InterPro" id="IPR014718">
    <property type="entry name" value="GH-type_carb-bd"/>
</dbReference>
<dbReference type="InterPro" id="IPR011013">
    <property type="entry name" value="Gal_mutarotase_sf_dom"/>
</dbReference>
<dbReference type="EMBL" id="FNCY01000008">
    <property type="protein sequence ID" value="SDH73419.1"/>
    <property type="molecule type" value="Genomic_DNA"/>
</dbReference>
<gene>
    <name evidence="1" type="ORF">SAMN05660652_02192</name>
</gene>
<proteinExistence type="predicted"/>
<name>A0A1G8EUM7_9RHOO</name>
<organism evidence="1 2">
    <name type="scientific">Propionivibrio dicarboxylicus</name>
    <dbReference type="NCBI Taxonomy" id="83767"/>
    <lineage>
        <taxon>Bacteria</taxon>
        <taxon>Pseudomonadati</taxon>
        <taxon>Pseudomonadota</taxon>
        <taxon>Betaproteobacteria</taxon>
        <taxon>Rhodocyclales</taxon>
        <taxon>Rhodocyclaceae</taxon>
        <taxon>Propionivibrio</taxon>
    </lineage>
</organism>
<evidence type="ECO:0008006" key="3">
    <source>
        <dbReference type="Google" id="ProtNLM"/>
    </source>
</evidence>
<protein>
    <recommendedName>
        <fullName evidence="3">Aldose 1-epimerase</fullName>
    </recommendedName>
</protein>
<dbReference type="GO" id="GO:0030246">
    <property type="term" value="F:carbohydrate binding"/>
    <property type="evidence" value="ECO:0007669"/>
    <property type="project" value="InterPro"/>
</dbReference>
<accession>A0A1G8EUM7</accession>
<evidence type="ECO:0000313" key="1">
    <source>
        <dbReference type="EMBL" id="SDH73419.1"/>
    </source>
</evidence>